<dbReference type="GO" id="GO:0004722">
    <property type="term" value="F:protein serine/threonine phosphatase activity"/>
    <property type="evidence" value="ECO:0007669"/>
    <property type="project" value="InterPro"/>
</dbReference>
<dbReference type="SUPFAM" id="SSF81606">
    <property type="entry name" value="PP2C-like"/>
    <property type="match status" value="1"/>
</dbReference>
<dbReference type="InterPro" id="IPR015655">
    <property type="entry name" value="PP2C"/>
</dbReference>
<gene>
    <name evidence="3" type="ORF">CEUSTIGMA_g5174.t1</name>
</gene>
<evidence type="ECO:0000313" key="4">
    <source>
        <dbReference type="Proteomes" id="UP000232323"/>
    </source>
</evidence>
<organism evidence="3 4">
    <name type="scientific">Chlamydomonas eustigma</name>
    <dbReference type="NCBI Taxonomy" id="1157962"/>
    <lineage>
        <taxon>Eukaryota</taxon>
        <taxon>Viridiplantae</taxon>
        <taxon>Chlorophyta</taxon>
        <taxon>core chlorophytes</taxon>
        <taxon>Chlorophyceae</taxon>
        <taxon>CS clade</taxon>
        <taxon>Chlamydomonadales</taxon>
        <taxon>Chlamydomonadaceae</taxon>
        <taxon>Chlamydomonas</taxon>
    </lineage>
</organism>
<dbReference type="CDD" id="cd00143">
    <property type="entry name" value="PP2Cc"/>
    <property type="match status" value="1"/>
</dbReference>
<feature type="compositionally biased region" description="Basic and acidic residues" evidence="1">
    <location>
        <begin position="134"/>
        <end position="152"/>
    </location>
</feature>
<feature type="compositionally biased region" description="Basic and acidic residues" evidence="1">
    <location>
        <begin position="198"/>
        <end position="231"/>
    </location>
</feature>
<dbReference type="Proteomes" id="UP000232323">
    <property type="component" value="Unassembled WGS sequence"/>
</dbReference>
<evidence type="ECO:0000259" key="2">
    <source>
        <dbReference type="PROSITE" id="PS51746"/>
    </source>
</evidence>
<dbReference type="OrthoDB" id="10264738at2759"/>
<dbReference type="AlphaFoldDB" id="A0A250X3U4"/>
<feature type="compositionally biased region" description="Basic and acidic residues" evidence="1">
    <location>
        <begin position="169"/>
        <end position="187"/>
    </location>
</feature>
<dbReference type="SMART" id="SM00332">
    <property type="entry name" value="PP2Cc"/>
    <property type="match status" value="1"/>
</dbReference>
<dbReference type="STRING" id="1157962.A0A250X3U4"/>
<accession>A0A250X3U4</accession>
<evidence type="ECO:0000313" key="3">
    <source>
        <dbReference type="EMBL" id="GAX77731.1"/>
    </source>
</evidence>
<keyword evidence="4" id="KW-1185">Reference proteome</keyword>
<comment type="caution">
    <text evidence="3">The sequence shown here is derived from an EMBL/GenBank/DDBJ whole genome shotgun (WGS) entry which is preliminary data.</text>
</comment>
<dbReference type="EMBL" id="BEGY01000026">
    <property type="protein sequence ID" value="GAX77731.1"/>
    <property type="molecule type" value="Genomic_DNA"/>
</dbReference>
<dbReference type="PROSITE" id="PS51746">
    <property type="entry name" value="PPM_2"/>
    <property type="match status" value="1"/>
</dbReference>
<dbReference type="Pfam" id="PF00481">
    <property type="entry name" value="PP2C"/>
    <property type="match status" value="1"/>
</dbReference>
<evidence type="ECO:0000256" key="1">
    <source>
        <dbReference type="SAM" id="MobiDB-lite"/>
    </source>
</evidence>
<feature type="domain" description="PPM-type phosphatase" evidence="2">
    <location>
        <begin position="475"/>
        <end position="784"/>
    </location>
</feature>
<dbReference type="InterPro" id="IPR001932">
    <property type="entry name" value="PPM-type_phosphatase-like_dom"/>
</dbReference>
<reference evidence="3 4" key="1">
    <citation type="submission" date="2017-08" db="EMBL/GenBank/DDBJ databases">
        <title>Acidophilic green algal genome provides insights into adaptation to an acidic environment.</title>
        <authorList>
            <person name="Hirooka S."/>
            <person name="Hirose Y."/>
            <person name="Kanesaki Y."/>
            <person name="Higuchi S."/>
            <person name="Fujiwara T."/>
            <person name="Onuma R."/>
            <person name="Era A."/>
            <person name="Ohbayashi R."/>
            <person name="Uzuka A."/>
            <person name="Nozaki H."/>
            <person name="Yoshikawa H."/>
            <person name="Miyagishima S.Y."/>
        </authorList>
    </citation>
    <scope>NUCLEOTIDE SEQUENCE [LARGE SCALE GENOMIC DNA]</scope>
    <source>
        <strain evidence="3 4">NIES-2499</strain>
    </source>
</reference>
<dbReference type="InterPro" id="IPR036457">
    <property type="entry name" value="PPM-type-like_dom_sf"/>
</dbReference>
<feature type="region of interest" description="Disordered" evidence="1">
    <location>
        <begin position="35"/>
        <end position="71"/>
    </location>
</feature>
<protein>
    <recommendedName>
        <fullName evidence="2">PPM-type phosphatase domain-containing protein</fullName>
    </recommendedName>
</protein>
<name>A0A250X3U4_9CHLO</name>
<dbReference type="PANTHER" id="PTHR13832:SF827">
    <property type="entry name" value="PROTEIN PHOSPHATASE 1L"/>
    <property type="match status" value="1"/>
</dbReference>
<sequence>MHLLTLNPDWDGEYLIFEIAKMMLPVLMEGDKKDDERNVLIPSQSDTLTPQPPTLRDGQETTNSATCNPNRDSKAQLKLADLQNIFNNNLGPPFEFSSSLDQMLPKSTVVASDASIAATKDVNSTSQVKKHSSGHTDVRTSEGVPNRRKDYSPTRSYAQERSSYRSRSRSRDKGRERQVYNYHDQHNGKHGHNSNHKMLTERSQDREGTKHGSRLDVSGEKRERGALRHSSESVGGGWGCEEVLEPSSTSSQIQQTLAHETQVPAKSLPEKPESVPVHQHKIGDVSGMSSCRLDKGSAVTLIGKKRIMLSFEEELQEGGEVPASSEQTDSSNFKVERHKVTRPAISNSSLGSRPNLSSSWSLGRLEGSALDPLAGLLKHQGNASSSTVVRAKAPLSSLDLGLALGFMTDSRSNPSQELNFSRTSALSEDYIGTKKSLSMNTVGSYYSKKEVISTIEDCGLPPLNSCADGGQQAVVYGVATARNQRPYMEDRHSLVHCLRMLRPDGQPVVVGHPGEVGHSWAGVFDGHNGSRAADIAAARLHMVFASDPSLRPHLGTTTRPLTASSDAEEAAVSGSLRRAFLQIDDDILKQSRVDGSRDGSTALVVAKLGDAVYTAHTGDSRAVLCRNGVAHRLTEDHKPNLPTERSRVLAAGGRVEFQRCWRVVVEPRDGRPGSGLAVSRSLGDLDFKEPKRFVESDPEIHKLMLGETDSYIILASDGLWDVLTDEEAVECANDVLKVSKENAKICINTLAKAQALASAAADKLLQKSVGKGTVDNVTVVVMLLNWQ</sequence>
<feature type="compositionally biased region" description="Polar residues" evidence="1">
    <location>
        <begin position="60"/>
        <end position="70"/>
    </location>
</feature>
<dbReference type="Gene3D" id="3.60.40.10">
    <property type="entry name" value="PPM-type phosphatase domain"/>
    <property type="match status" value="1"/>
</dbReference>
<proteinExistence type="predicted"/>
<dbReference type="PANTHER" id="PTHR13832">
    <property type="entry name" value="PROTEIN PHOSPHATASE 2C"/>
    <property type="match status" value="1"/>
</dbReference>
<feature type="region of interest" description="Disordered" evidence="1">
    <location>
        <begin position="120"/>
        <end position="238"/>
    </location>
</feature>